<reference evidence="1 2" key="1">
    <citation type="journal article" date="1994" name="Int. J. Syst. Bacteriol.">
        <title>Phylogenetic positions of novel aerobic, bacteriochlorophyll a-containing bacteria and description of Roseococcus thiosulfatophilus gen. nov., sp. nov., Erythromicrobium ramosum gen. nov., sp. nov., and Erythrobacter litoralis sp. nov.</title>
        <authorList>
            <person name="Yurkov V."/>
            <person name="Stackebrandt E."/>
            <person name="Holmes A."/>
            <person name="Fuerst J.A."/>
            <person name="Hugenholtz P."/>
            <person name="Golecki J."/>
            <person name="Gad'on N."/>
            <person name="Gorlenko V.M."/>
            <person name="Kompantseva E.I."/>
            <person name="Drews G."/>
        </authorList>
    </citation>
    <scope>NUCLEOTIDE SEQUENCE [LARGE SCALE GENOMIC DNA]</scope>
    <source>
        <strain evidence="1 2">KR-99</strain>
    </source>
</reference>
<dbReference type="EMBL" id="VDES01000001">
    <property type="protein sequence ID" value="MBA1373387.1"/>
    <property type="molecule type" value="Genomic_DNA"/>
</dbReference>
<evidence type="ECO:0000313" key="1">
    <source>
        <dbReference type="EMBL" id="MBA1373387.1"/>
    </source>
</evidence>
<protein>
    <recommendedName>
        <fullName evidence="3">Alpha/beta hydrolase</fullName>
    </recommendedName>
</protein>
<proteinExistence type="predicted"/>
<dbReference type="SUPFAM" id="SSF53474">
    <property type="entry name" value="alpha/beta-Hydrolases"/>
    <property type="match status" value="1"/>
</dbReference>
<accession>A0A7V8U7G2</accession>
<name>A0A7V8U7G2_9SPHN</name>
<dbReference type="InterPro" id="IPR029058">
    <property type="entry name" value="AB_hydrolase_fold"/>
</dbReference>
<dbReference type="RefSeq" id="WP_181266457.1">
    <property type="nucleotide sequence ID" value="NZ_BAAAGB010000002.1"/>
</dbReference>
<comment type="caution">
    <text evidence="1">The sequence shown here is derived from an EMBL/GenBank/DDBJ whole genome shotgun (WGS) entry which is preliminary data.</text>
</comment>
<evidence type="ECO:0008006" key="3">
    <source>
        <dbReference type="Google" id="ProtNLM"/>
    </source>
</evidence>
<gene>
    <name evidence="1" type="ORF">FG486_03485</name>
</gene>
<evidence type="ECO:0000313" key="2">
    <source>
        <dbReference type="Proteomes" id="UP000589292"/>
    </source>
</evidence>
<dbReference type="Proteomes" id="UP000589292">
    <property type="component" value="Unassembled WGS sequence"/>
</dbReference>
<dbReference type="Gene3D" id="3.40.50.1820">
    <property type="entry name" value="alpha/beta hydrolase"/>
    <property type="match status" value="1"/>
</dbReference>
<organism evidence="1 2">
    <name type="scientific">Sphingomonas ursincola</name>
    <dbReference type="NCBI Taxonomy" id="56361"/>
    <lineage>
        <taxon>Bacteria</taxon>
        <taxon>Pseudomonadati</taxon>
        <taxon>Pseudomonadota</taxon>
        <taxon>Alphaproteobacteria</taxon>
        <taxon>Sphingomonadales</taxon>
        <taxon>Sphingomonadaceae</taxon>
        <taxon>Sphingomonas</taxon>
    </lineage>
</organism>
<keyword evidence="2" id="KW-1185">Reference proteome</keyword>
<dbReference type="AlphaFoldDB" id="A0A7V8U7G2"/>
<sequence length="231" mass="24451">MIRAYRFDGNDELCLRHGPDDGPALLILPPLFDEANRVRHLMVETARALSGHGIASLMPDLPGCNESLVPLDRAGISLWQASLIACTEQLGPVSHVAAIRGGTLLDGALGDLPRWRLAPAKGGQLLRTMLRTKIASDREAGIASSSDALMELARTQGIELAGNSLSPCMIRELDAAAPSEGSAVRLARFADDPLEAEARIAGAPLWLRAEPAHDPAMAASIAADLAAWMRG</sequence>